<protein>
    <recommendedName>
        <fullName evidence="2">Aminotransferase class V domain-containing protein</fullName>
    </recommendedName>
</protein>
<reference evidence="3" key="1">
    <citation type="journal article" date="2023" name="Mol. Biol. Evol.">
        <title>Third-Generation Sequencing Reveals the Adaptive Role of the Epigenome in Three Deep-Sea Polychaetes.</title>
        <authorList>
            <person name="Perez M."/>
            <person name="Aroh O."/>
            <person name="Sun Y."/>
            <person name="Lan Y."/>
            <person name="Juniper S.K."/>
            <person name="Young C.R."/>
            <person name="Angers B."/>
            <person name="Qian P.Y."/>
        </authorList>
    </citation>
    <scope>NUCLEOTIDE SEQUENCE</scope>
    <source>
        <strain evidence="3">R07B-5</strain>
    </source>
</reference>
<dbReference type="AlphaFoldDB" id="A0AAD9MX20"/>
<keyword evidence="4" id="KW-1185">Reference proteome</keyword>
<name>A0AAD9MX20_RIDPI</name>
<evidence type="ECO:0000313" key="4">
    <source>
        <dbReference type="Proteomes" id="UP001209878"/>
    </source>
</evidence>
<dbReference type="InterPro" id="IPR015422">
    <property type="entry name" value="PyrdxlP-dep_Trfase_small"/>
</dbReference>
<dbReference type="Proteomes" id="UP001209878">
    <property type="component" value="Unassembled WGS sequence"/>
</dbReference>
<organism evidence="3 4">
    <name type="scientific">Ridgeia piscesae</name>
    <name type="common">Tubeworm</name>
    <dbReference type="NCBI Taxonomy" id="27915"/>
    <lineage>
        <taxon>Eukaryota</taxon>
        <taxon>Metazoa</taxon>
        <taxon>Spiralia</taxon>
        <taxon>Lophotrochozoa</taxon>
        <taxon>Annelida</taxon>
        <taxon>Polychaeta</taxon>
        <taxon>Sedentaria</taxon>
        <taxon>Canalipalpata</taxon>
        <taxon>Sabellida</taxon>
        <taxon>Siboglinidae</taxon>
        <taxon>Ridgeia</taxon>
    </lineage>
</organism>
<evidence type="ECO:0000259" key="2">
    <source>
        <dbReference type="Pfam" id="PF00266"/>
    </source>
</evidence>
<dbReference type="Pfam" id="PF00266">
    <property type="entry name" value="Aminotran_5"/>
    <property type="match status" value="1"/>
</dbReference>
<dbReference type="InterPro" id="IPR015421">
    <property type="entry name" value="PyrdxlP-dep_Trfase_major"/>
</dbReference>
<accession>A0AAD9MX20</accession>
<dbReference type="Gene3D" id="3.90.1150.10">
    <property type="entry name" value="Aspartate Aminotransferase, domain 1"/>
    <property type="match status" value="1"/>
</dbReference>
<evidence type="ECO:0000313" key="3">
    <source>
        <dbReference type="EMBL" id="KAK2148957.1"/>
    </source>
</evidence>
<sequence length="408" mass="45877">MATFGRDTEKLLFRHEEGATFLNHGSWGSVPRPVYDERLRLLDEQESAPDRWFRWRVADLWTDNLEAACRFVGAQFQNTAFVRNATTAVNTVLKSLPLKAGDAILVYSWTYGAVRKICDATAQRTGAEVLSVDIKIPIKSRHDIVAQYREMLDTHPNVKIAVLELISSPTATAMPYMELTKLCRERGVLVLLDGAHGPGQVALNLEELGQGGVDFFTGNFHKWVYATRGCAILWVHPKHHKVIRPITTGHYFNHEIWQEDFMTQGTADNTAYYTCRKATEFYEGIGGMEAIVGYNSQLADEAVALLTAAWGTAKFPIPKDMEAPCMRVVRLPDLTQFPVEQDPETVFGDMLPLMKTLADRFRIYAVTLYIHGGPWVRISSQVYNSLDDYRKLADAILTLKQEGASGDK</sequence>
<evidence type="ECO:0000256" key="1">
    <source>
        <dbReference type="ARBA" id="ARBA00022898"/>
    </source>
</evidence>
<dbReference type="PANTHER" id="PTHR43092">
    <property type="entry name" value="L-CYSTEINE DESULFHYDRASE"/>
    <property type="match status" value="1"/>
</dbReference>
<proteinExistence type="predicted"/>
<dbReference type="InterPro" id="IPR000192">
    <property type="entry name" value="Aminotrans_V_dom"/>
</dbReference>
<feature type="domain" description="Aminotransferase class V" evidence="2">
    <location>
        <begin position="70"/>
        <end position="309"/>
    </location>
</feature>
<dbReference type="InterPro" id="IPR015424">
    <property type="entry name" value="PyrdxlP-dep_Trfase"/>
</dbReference>
<comment type="caution">
    <text evidence="3">The sequence shown here is derived from an EMBL/GenBank/DDBJ whole genome shotgun (WGS) entry which is preliminary data.</text>
</comment>
<dbReference type="PANTHER" id="PTHR43092:SF4">
    <property type="entry name" value="AMINOTRANSFERASE CLASS V DOMAIN-CONTAINING PROTEIN"/>
    <property type="match status" value="1"/>
</dbReference>
<gene>
    <name evidence="3" type="ORF">NP493_3097g00000</name>
</gene>
<dbReference type="SUPFAM" id="SSF53383">
    <property type="entry name" value="PLP-dependent transferases"/>
    <property type="match status" value="1"/>
</dbReference>
<keyword evidence="1" id="KW-0663">Pyridoxal phosphate</keyword>
<dbReference type="EMBL" id="JAODUO010003081">
    <property type="protein sequence ID" value="KAK2148957.1"/>
    <property type="molecule type" value="Genomic_DNA"/>
</dbReference>
<dbReference type="Gene3D" id="3.40.640.10">
    <property type="entry name" value="Type I PLP-dependent aspartate aminotransferase-like (Major domain)"/>
    <property type="match status" value="1"/>
</dbReference>